<dbReference type="EMBL" id="JACBZP010000001">
    <property type="protein sequence ID" value="NYI66790.1"/>
    <property type="molecule type" value="Genomic_DNA"/>
</dbReference>
<sequence>MPYELRTTLTGSSLDAYAIAGHAVNSAVGFDIDDDARRRVAASRETAVRVAERRPVYGRTTGVGANRSVEVAAGREQDLRLLKSHATGSGDELPHGQVRAAMMVRLNQLLVGGSGMHPAIIDALSQALHDDDLPRVRAFGPIGTGDLTSFAEIGLGLAGLVPVESGRLRAYWRPRAGDALAFMSTNAMSVAAGCLATVAAERWHDHCLAIGCLSLVSVRGAVEALAPAVQAARPHAGSEETAARLRMLLNGHAPAPARIQDSYGFRAMAQVQGAVRHALDDQHDVLNIEMNAASENPLVDVAGDDVFHNGNFHSLPIALAFDSTKLAVSSAAHLASCRLTDMSEPEMTGLEPFLAAGPAGSSGTMLLEYNAAAALARLRASASPATLGTTVVSRGAEDHAGFAAQAGDQLDECIRDATFVSACELLTAIRALTQAGRRVEAGTPLGDYFQRARDLVDAEMADRPLGDDLAAVASFLNGPTGLPDASVD</sequence>
<dbReference type="InterPro" id="IPR024083">
    <property type="entry name" value="Fumarase/histidase_N"/>
</dbReference>
<dbReference type="GO" id="GO:0004397">
    <property type="term" value="F:histidine ammonia-lyase activity"/>
    <property type="evidence" value="ECO:0007669"/>
    <property type="project" value="UniProtKB-EC"/>
</dbReference>
<reference evidence="2 3" key="1">
    <citation type="submission" date="2020-07" db="EMBL/GenBank/DDBJ databases">
        <title>Sequencing the genomes of 1000 actinobacteria strains.</title>
        <authorList>
            <person name="Klenk H.-P."/>
        </authorList>
    </citation>
    <scope>NUCLEOTIDE SEQUENCE [LARGE SCALE GENOMIC DNA]</scope>
    <source>
        <strain evidence="2 3">DSM 26341</strain>
    </source>
</reference>
<dbReference type="Gene3D" id="1.10.275.10">
    <property type="entry name" value="Fumarase/aspartase (N-terminal domain)"/>
    <property type="match status" value="1"/>
</dbReference>
<dbReference type="Pfam" id="PF00221">
    <property type="entry name" value="Lyase_aromatic"/>
    <property type="match status" value="1"/>
</dbReference>
<organism evidence="2 3">
    <name type="scientific">Spelaeicoccus albus</name>
    <dbReference type="NCBI Taxonomy" id="1280376"/>
    <lineage>
        <taxon>Bacteria</taxon>
        <taxon>Bacillati</taxon>
        <taxon>Actinomycetota</taxon>
        <taxon>Actinomycetes</taxon>
        <taxon>Micrococcales</taxon>
        <taxon>Brevibacteriaceae</taxon>
        <taxon>Spelaeicoccus</taxon>
    </lineage>
</organism>
<protein>
    <submittedName>
        <fullName evidence="2">Histidine ammonia-lyase</fullName>
        <ecNumber evidence="2">4.3.1.3</ecNumber>
    </submittedName>
</protein>
<dbReference type="Proteomes" id="UP000539111">
    <property type="component" value="Unassembled WGS sequence"/>
</dbReference>
<dbReference type="PANTHER" id="PTHR10362">
    <property type="entry name" value="HISTIDINE AMMONIA-LYASE"/>
    <property type="match status" value="1"/>
</dbReference>
<evidence type="ECO:0000313" key="2">
    <source>
        <dbReference type="EMBL" id="NYI66790.1"/>
    </source>
</evidence>
<dbReference type="InterPro" id="IPR008948">
    <property type="entry name" value="L-Aspartase-like"/>
</dbReference>
<keyword evidence="3" id="KW-1185">Reference proteome</keyword>
<evidence type="ECO:0000313" key="3">
    <source>
        <dbReference type="Proteomes" id="UP000539111"/>
    </source>
</evidence>
<gene>
    <name evidence="2" type="ORF">BJY26_001096</name>
</gene>
<dbReference type="RefSeq" id="WP_179426371.1">
    <property type="nucleotide sequence ID" value="NZ_JACBZP010000001.1"/>
</dbReference>
<name>A0A7Z0D1T4_9MICO</name>
<dbReference type="SUPFAM" id="SSF48557">
    <property type="entry name" value="L-aspartase-like"/>
    <property type="match status" value="1"/>
</dbReference>
<dbReference type="InterPro" id="IPR001106">
    <property type="entry name" value="Aromatic_Lyase"/>
</dbReference>
<evidence type="ECO:0000256" key="1">
    <source>
        <dbReference type="ARBA" id="ARBA00023239"/>
    </source>
</evidence>
<dbReference type="AlphaFoldDB" id="A0A7Z0D1T4"/>
<proteinExistence type="predicted"/>
<comment type="caution">
    <text evidence="2">The sequence shown here is derived from an EMBL/GenBank/DDBJ whole genome shotgun (WGS) entry which is preliminary data.</text>
</comment>
<keyword evidence="1 2" id="KW-0456">Lyase</keyword>
<accession>A0A7Z0D1T4</accession>
<dbReference type="Gene3D" id="1.20.200.10">
    <property type="entry name" value="Fumarase/aspartase (Central domain)"/>
    <property type="match status" value="1"/>
</dbReference>
<dbReference type="EC" id="4.3.1.3" evidence="2"/>